<proteinExistence type="predicted"/>
<feature type="transmembrane region" description="Helical" evidence="2">
    <location>
        <begin position="168"/>
        <end position="187"/>
    </location>
</feature>
<gene>
    <name evidence="3" type="ORF">BG006_007931</name>
</gene>
<feature type="transmembrane region" description="Helical" evidence="2">
    <location>
        <begin position="135"/>
        <end position="156"/>
    </location>
</feature>
<dbReference type="PANTHER" id="PTHR31134:SF1">
    <property type="entry name" value="TRANSMEMBRANE PROTEIN 128"/>
    <property type="match status" value="1"/>
</dbReference>
<keyword evidence="4" id="KW-1185">Reference proteome</keyword>
<evidence type="ECO:0000313" key="4">
    <source>
        <dbReference type="Proteomes" id="UP000696485"/>
    </source>
</evidence>
<dbReference type="Proteomes" id="UP000696485">
    <property type="component" value="Unassembled WGS sequence"/>
</dbReference>
<dbReference type="InterPro" id="IPR033579">
    <property type="entry name" value="TMEM128"/>
</dbReference>
<keyword evidence="2" id="KW-0472">Membrane</keyword>
<accession>A0A9P5SGG2</accession>
<feature type="compositionally biased region" description="Low complexity" evidence="1">
    <location>
        <begin position="114"/>
        <end position="125"/>
    </location>
</feature>
<keyword evidence="2" id="KW-0812">Transmembrane</keyword>
<feature type="compositionally biased region" description="Basic and acidic residues" evidence="1">
    <location>
        <begin position="76"/>
        <end position="85"/>
    </location>
</feature>
<keyword evidence="2" id="KW-1133">Transmembrane helix</keyword>
<dbReference type="EMBL" id="JAAAUY010000517">
    <property type="protein sequence ID" value="KAF9328970.1"/>
    <property type="molecule type" value="Genomic_DNA"/>
</dbReference>
<name>A0A9P5SGG2_9FUNG</name>
<reference evidence="3" key="1">
    <citation type="journal article" date="2020" name="Fungal Divers.">
        <title>Resolving the Mortierellaceae phylogeny through synthesis of multi-gene phylogenetics and phylogenomics.</title>
        <authorList>
            <person name="Vandepol N."/>
            <person name="Liber J."/>
            <person name="Desiro A."/>
            <person name="Na H."/>
            <person name="Kennedy M."/>
            <person name="Barry K."/>
            <person name="Grigoriev I.V."/>
            <person name="Miller A.N."/>
            <person name="O'Donnell K."/>
            <person name="Stajich J.E."/>
            <person name="Bonito G."/>
        </authorList>
    </citation>
    <scope>NUCLEOTIDE SEQUENCE</scope>
    <source>
        <strain evidence="3">NVP1</strain>
    </source>
</reference>
<protein>
    <submittedName>
        <fullName evidence="3">Uncharacterized protein</fullName>
    </submittedName>
</protein>
<feature type="compositionally biased region" description="Gly residues" evidence="1">
    <location>
        <begin position="61"/>
        <end position="70"/>
    </location>
</feature>
<dbReference type="AlphaFoldDB" id="A0A9P5SGG2"/>
<comment type="caution">
    <text evidence="3">The sequence shown here is derived from an EMBL/GenBank/DDBJ whole genome shotgun (WGS) entry which is preliminary data.</text>
</comment>
<sequence length="255" mass="27611">MTDPHQQPIAGTFGLDTRAGLDTQLEQETRGAGNSVHGIPPSTVPRADGILEASIDIGSSISGGGGGGATGQMRRRQGDVTRGDYDGDGNQTNLQGYRDSGSSDDSGRGRQFKSGSSGPSGTTSRRPLLQRLRKAFFPVLIGGLVGWYFDAVEVLVFRKDPRIKGNLLTFSLLCLSIMMSIFFYLEFIRPLVLKRPTIYVNWEKEMLYPVRVATVSLIMGLIGANVALWPVWHLSTVFVLFAVAVAVVNVLGIFC</sequence>
<evidence type="ECO:0000256" key="1">
    <source>
        <dbReference type="SAM" id="MobiDB-lite"/>
    </source>
</evidence>
<feature type="transmembrane region" description="Helical" evidence="2">
    <location>
        <begin position="208"/>
        <end position="228"/>
    </location>
</feature>
<organism evidence="3 4">
    <name type="scientific">Podila minutissima</name>
    <dbReference type="NCBI Taxonomy" id="64525"/>
    <lineage>
        <taxon>Eukaryota</taxon>
        <taxon>Fungi</taxon>
        <taxon>Fungi incertae sedis</taxon>
        <taxon>Mucoromycota</taxon>
        <taxon>Mortierellomycotina</taxon>
        <taxon>Mortierellomycetes</taxon>
        <taxon>Mortierellales</taxon>
        <taxon>Mortierellaceae</taxon>
        <taxon>Podila</taxon>
    </lineage>
</organism>
<dbReference type="Pfam" id="PF20479">
    <property type="entry name" value="TMEM128"/>
    <property type="match status" value="1"/>
</dbReference>
<dbReference type="PANTHER" id="PTHR31134">
    <property type="entry name" value="TRANSMEMBRANE PROTEIN 128"/>
    <property type="match status" value="1"/>
</dbReference>
<evidence type="ECO:0000256" key="2">
    <source>
        <dbReference type="SAM" id="Phobius"/>
    </source>
</evidence>
<feature type="transmembrane region" description="Helical" evidence="2">
    <location>
        <begin position="234"/>
        <end position="254"/>
    </location>
</feature>
<feature type="region of interest" description="Disordered" evidence="1">
    <location>
        <begin position="1"/>
        <end position="125"/>
    </location>
</feature>
<evidence type="ECO:0000313" key="3">
    <source>
        <dbReference type="EMBL" id="KAF9328970.1"/>
    </source>
</evidence>